<protein>
    <submittedName>
        <fullName evidence="1">Uncharacterized protein</fullName>
    </submittedName>
</protein>
<dbReference type="EMBL" id="MZXW01000016">
    <property type="protein sequence ID" value="RXT48449.1"/>
    <property type="molecule type" value="Genomic_DNA"/>
</dbReference>
<dbReference type="AlphaFoldDB" id="A0A4V1P6Q7"/>
<sequence length="76" mass="8312">MTASQVRHTLRHCERSEAIQSLSAETVWIASSQELLAMTAWMRMRVTLSAVVPGLVPGTTFFAPCVDGRDKPGHDA</sequence>
<proteinExistence type="predicted"/>
<name>A0A4V1P6Q7_9BRAD</name>
<comment type="caution">
    <text evidence="1">The sequence shown here is derived from an EMBL/GenBank/DDBJ whole genome shotgun (WGS) entry which is preliminary data.</text>
</comment>
<accession>A0A4V1P6Q7</accession>
<organism evidence="1 2">
    <name type="scientific">Bradyrhizobium betae</name>
    <dbReference type="NCBI Taxonomy" id="244734"/>
    <lineage>
        <taxon>Bacteria</taxon>
        <taxon>Pseudomonadati</taxon>
        <taxon>Pseudomonadota</taxon>
        <taxon>Alphaproteobacteria</taxon>
        <taxon>Hyphomicrobiales</taxon>
        <taxon>Nitrobacteraceae</taxon>
        <taxon>Bradyrhizobium</taxon>
    </lineage>
</organism>
<keyword evidence="2" id="KW-1185">Reference proteome</keyword>
<evidence type="ECO:0000313" key="2">
    <source>
        <dbReference type="Proteomes" id="UP000290819"/>
    </source>
</evidence>
<reference evidence="1 2" key="1">
    <citation type="submission" date="2017-03" db="EMBL/GenBank/DDBJ databases">
        <authorList>
            <person name="Safronova V.I."/>
            <person name="Sazanova A.L."/>
            <person name="Chirak E.R."/>
        </authorList>
    </citation>
    <scope>NUCLEOTIDE SEQUENCE [LARGE SCALE GENOMIC DNA]</scope>
    <source>
        <strain evidence="1 2">Opo-243</strain>
    </source>
</reference>
<gene>
    <name evidence="1" type="ORF">B5V03_10890</name>
</gene>
<evidence type="ECO:0000313" key="1">
    <source>
        <dbReference type="EMBL" id="RXT48449.1"/>
    </source>
</evidence>
<dbReference type="Proteomes" id="UP000290819">
    <property type="component" value="Unassembled WGS sequence"/>
</dbReference>